<organism evidence="2 3">
    <name type="scientific">Adineta ricciae</name>
    <name type="common">Rotifer</name>
    <dbReference type="NCBI Taxonomy" id="249248"/>
    <lineage>
        <taxon>Eukaryota</taxon>
        <taxon>Metazoa</taxon>
        <taxon>Spiralia</taxon>
        <taxon>Gnathifera</taxon>
        <taxon>Rotifera</taxon>
        <taxon>Eurotatoria</taxon>
        <taxon>Bdelloidea</taxon>
        <taxon>Adinetida</taxon>
        <taxon>Adinetidae</taxon>
        <taxon>Adineta</taxon>
    </lineage>
</organism>
<dbReference type="Proteomes" id="UP000663828">
    <property type="component" value="Unassembled WGS sequence"/>
</dbReference>
<name>A0A813VF10_ADIRI</name>
<evidence type="ECO:0000313" key="3">
    <source>
        <dbReference type="Proteomes" id="UP000663828"/>
    </source>
</evidence>
<proteinExistence type="predicted"/>
<dbReference type="AlphaFoldDB" id="A0A813VF10"/>
<dbReference type="EMBL" id="CAJNOR010000200">
    <property type="protein sequence ID" value="CAF0837461.1"/>
    <property type="molecule type" value="Genomic_DNA"/>
</dbReference>
<feature type="compositionally biased region" description="Polar residues" evidence="1">
    <location>
        <begin position="104"/>
        <end position="123"/>
    </location>
</feature>
<accession>A0A813VF10</accession>
<comment type="caution">
    <text evidence="2">The sequence shown here is derived from an EMBL/GenBank/DDBJ whole genome shotgun (WGS) entry which is preliminary data.</text>
</comment>
<keyword evidence="3" id="KW-1185">Reference proteome</keyword>
<protein>
    <submittedName>
        <fullName evidence="2">Uncharacterized protein</fullName>
    </submittedName>
</protein>
<feature type="compositionally biased region" description="Polar residues" evidence="1">
    <location>
        <begin position="148"/>
        <end position="164"/>
    </location>
</feature>
<reference evidence="2" key="1">
    <citation type="submission" date="2021-02" db="EMBL/GenBank/DDBJ databases">
        <authorList>
            <person name="Nowell W R."/>
        </authorList>
    </citation>
    <scope>NUCLEOTIDE SEQUENCE</scope>
</reference>
<feature type="compositionally biased region" description="Basic and acidic residues" evidence="1">
    <location>
        <begin position="127"/>
        <end position="140"/>
    </location>
</feature>
<gene>
    <name evidence="2" type="ORF">XAT740_LOCUS4788</name>
</gene>
<feature type="region of interest" description="Disordered" evidence="1">
    <location>
        <begin position="97"/>
        <end position="177"/>
    </location>
</feature>
<sequence>MFPKQRPVPADVASWMDKDLAIGELTAATRFVTNDSRQNLIISRRFFSNLLTLSFERHRKILTCNFDKKNFLRNQRAKSETSMPGLRPYVDQLISGTDGVVPGGSQTQRNEGSTFVSPSTQSLFCRPETKSDLTFNRRPDSSIPRVKTAQTVKSQPEMPTSTTPIKPPAQRPLTGIQTSRERFDVSASSKKSPIDLAPIVASKKPKHQRPITRQQISRDRLNYLAQPKNYRFKSAGVTHTQPIEIEQQITSDENYRDFDRISQPPLSRMQSAVPDKTRNVVRDERFQQLLDVFSEVHESKISSTRTVKSIIQSNPSLQDDKGRWRSARQSLANSKPTFRNRRQTLADKLNNKIDVFLIDVGA</sequence>
<evidence type="ECO:0000313" key="2">
    <source>
        <dbReference type="EMBL" id="CAF0837461.1"/>
    </source>
</evidence>
<evidence type="ECO:0000256" key="1">
    <source>
        <dbReference type="SAM" id="MobiDB-lite"/>
    </source>
</evidence>